<dbReference type="AlphaFoldDB" id="A0A0F9QA13"/>
<comment type="caution">
    <text evidence="1">The sequence shown here is derived from an EMBL/GenBank/DDBJ whole genome shotgun (WGS) entry which is preliminary data.</text>
</comment>
<name>A0A0F9QA13_9ZZZZ</name>
<proteinExistence type="predicted"/>
<organism evidence="1">
    <name type="scientific">marine sediment metagenome</name>
    <dbReference type="NCBI Taxonomy" id="412755"/>
    <lineage>
        <taxon>unclassified sequences</taxon>
        <taxon>metagenomes</taxon>
        <taxon>ecological metagenomes</taxon>
    </lineage>
</organism>
<reference evidence="1" key="1">
    <citation type="journal article" date="2015" name="Nature">
        <title>Complex archaea that bridge the gap between prokaryotes and eukaryotes.</title>
        <authorList>
            <person name="Spang A."/>
            <person name="Saw J.H."/>
            <person name="Jorgensen S.L."/>
            <person name="Zaremba-Niedzwiedzka K."/>
            <person name="Martijn J."/>
            <person name="Lind A.E."/>
            <person name="van Eijk R."/>
            <person name="Schleper C."/>
            <person name="Guy L."/>
            <person name="Ettema T.J."/>
        </authorList>
    </citation>
    <scope>NUCLEOTIDE SEQUENCE</scope>
</reference>
<dbReference type="EMBL" id="LAZR01001770">
    <property type="protein sequence ID" value="KKN39339.1"/>
    <property type="molecule type" value="Genomic_DNA"/>
</dbReference>
<protein>
    <submittedName>
        <fullName evidence="1">Uncharacterized protein</fullName>
    </submittedName>
</protein>
<evidence type="ECO:0000313" key="1">
    <source>
        <dbReference type="EMBL" id="KKN39339.1"/>
    </source>
</evidence>
<gene>
    <name evidence="1" type="ORF">LCGC14_0744440</name>
</gene>
<sequence>MFCPFISATCQGNTCVKWMPDRDTCFDQVVAQETSQLYRMLGQMASMMKLQSVLWGLQMRQLSQDPSIPPEIREEVARAKDADVVEKLLRDAGLI</sequence>
<accession>A0A0F9QA13</accession>